<dbReference type="EMBL" id="JAAIKC010000001">
    <property type="protein sequence ID" value="NEW05095.1"/>
    <property type="molecule type" value="Genomic_DNA"/>
</dbReference>
<evidence type="ECO:0000313" key="8">
    <source>
        <dbReference type="EMBL" id="NEW05095.1"/>
    </source>
</evidence>
<gene>
    <name evidence="8" type="ORF">GK047_03550</name>
</gene>
<dbReference type="PANTHER" id="PTHR30011">
    <property type="entry name" value="ALKANESULFONATE MONOOXYGENASE-RELATED"/>
    <property type="match status" value="1"/>
</dbReference>
<comment type="caution">
    <text evidence="8">The sequence shown here is derived from an EMBL/GenBank/DDBJ whole genome shotgun (WGS) entry which is preliminary data.</text>
</comment>
<sequence>MAGKRQIKLSAYLVGTGMHVASWRHPDAQVDSSIDIAYYQRLARLAERGKFDIAFIADSLAINEQSHPNILNRFEPLTLITAIAAATSRIGVVATASTSYIEPFNLARLFMSIDHISGGRAGWNIVTTRDLSGNTARNFNGTEHFEHSYRYQRAEEFIDVVKGLWDSWEDDAFIRNQASGQFYDRSKLHRIDHQGEFFSVQGPLNIARSPQGHPVLVQAGSSESGQQFAARSAEIIFSHKNTIEESKVFYEAFKSKVAANGRTPDDVYILQGISPIIGETAQIAREKATYLDSLIPEETGLSFLTDYLNGYDFSRYTLETRARDIGLQELREVRYEFKRFQAIIAKENPTLRQLYSLLTGSYSDDSFIGTPEHIANNLETWFTERAADGFMLMTPLLPSGLADFVQEVVPLLQERGLFRTEYEGTTLRGHFGLSVPANQFEKGR</sequence>
<dbReference type="InterPro" id="IPR036661">
    <property type="entry name" value="Luciferase-like_sf"/>
</dbReference>
<dbReference type="InterPro" id="IPR051260">
    <property type="entry name" value="Diverse_substr_monoxygenases"/>
</dbReference>
<keyword evidence="4" id="KW-0503">Monooxygenase</keyword>
<reference evidence="8" key="1">
    <citation type="submission" date="2020-02" db="EMBL/GenBank/DDBJ databases">
        <authorList>
            <person name="Shen X.-R."/>
            <person name="Zhang Y.-X."/>
        </authorList>
    </citation>
    <scope>NUCLEOTIDE SEQUENCE</scope>
    <source>
        <strain evidence="8">SYP-B3998</strain>
    </source>
</reference>
<dbReference type="Gene3D" id="3.20.20.30">
    <property type="entry name" value="Luciferase-like domain"/>
    <property type="match status" value="1"/>
</dbReference>
<evidence type="ECO:0000259" key="7">
    <source>
        <dbReference type="Pfam" id="PF00296"/>
    </source>
</evidence>
<dbReference type="Pfam" id="PF00296">
    <property type="entry name" value="Bac_luciferase"/>
    <property type="match status" value="1"/>
</dbReference>
<dbReference type="InterPro" id="IPR011251">
    <property type="entry name" value="Luciferase-like_dom"/>
</dbReference>
<protein>
    <submittedName>
        <fullName evidence="8">LLM class flavin-dependent oxidoreductase</fullName>
    </submittedName>
</protein>
<feature type="binding site" evidence="6">
    <location>
        <position position="221"/>
    </location>
    <ligand>
        <name>FMN</name>
        <dbReference type="ChEBI" id="CHEBI:58210"/>
    </ligand>
</feature>
<evidence type="ECO:0000256" key="6">
    <source>
        <dbReference type="PIRSR" id="PIRSR000337-1"/>
    </source>
</evidence>
<dbReference type="RefSeq" id="WP_163941237.1">
    <property type="nucleotide sequence ID" value="NZ_JAAIKC010000001.1"/>
</dbReference>
<dbReference type="PIRSF" id="PIRSF000337">
    <property type="entry name" value="NTA_MOA"/>
    <property type="match status" value="1"/>
</dbReference>
<keyword evidence="3" id="KW-0560">Oxidoreductase</keyword>
<evidence type="ECO:0000256" key="5">
    <source>
        <dbReference type="ARBA" id="ARBA00033748"/>
    </source>
</evidence>
<organism evidence="8">
    <name type="scientific">Paenibacillus sp. SYP-B3998</name>
    <dbReference type="NCBI Taxonomy" id="2678564"/>
    <lineage>
        <taxon>Bacteria</taxon>
        <taxon>Bacillati</taxon>
        <taxon>Bacillota</taxon>
        <taxon>Bacilli</taxon>
        <taxon>Bacillales</taxon>
        <taxon>Paenibacillaceae</taxon>
        <taxon>Paenibacillus</taxon>
    </lineage>
</organism>
<keyword evidence="1 6" id="KW-0285">Flavoprotein</keyword>
<feature type="binding site" evidence="6">
    <location>
        <position position="95"/>
    </location>
    <ligand>
        <name>FMN</name>
        <dbReference type="ChEBI" id="CHEBI:58210"/>
    </ligand>
</feature>
<feature type="binding site" evidence="6">
    <location>
        <position position="58"/>
    </location>
    <ligand>
        <name>FMN</name>
        <dbReference type="ChEBI" id="CHEBI:58210"/>
    </ligand>
</feature>
<evidence type="ECO:0000256" key="3">
    <source>
        <dbReference type="ARBA" id="ARBA00023002"/>
    </source>
</evidence>
<dbReference type="NCBIfam" id="TIGR03860">
    <property type="entry name" value="FMN_nitrolo"/>
    <property type="match status" value="1"/>
</dbReference>
<feature type="binding site" evidence="6">
    <location>
        <position position="147"/>
    </location>
    <ligand>
        <name>FMN</name>
        <dbReference type="ChEBI" id="CHEBI:58210"/>
    </ligand>
</feature>
<comment type="similarity">
    <text evidence="5">Belongs to the NtaA/SnaA/DszA monooxygenase family.</text>
</comment>
<dbReference type="InterPro" id="IPR016215">
    <property type="entry name" value="NTA_MOA"/>
</dbReference>
<name>A0A6G3ZSJ7_9BACL</name>
<feature type="binding site" evidence="6">
    <location>
        <position position="222"/>
    </location>
    <ligand>
        <name>FMN</name>
        <dbReference type="ChEBI" id="CHEBI:58210"/>
    </ligand>
</feature>
<dbReference type="CDD" id="cd01095">
    <property type="entry name" value="Nitrilotriacetate_monoxgenase"/>
    <property type="match status" value="1"/>
</dbReference>
<dbReference type="AlphaFoldDB" id="A0A6G3ZSJ7"/>
<dbReference type="SUPFAM" id="SSF51679">
    <property type="entry name" value="Bacterial luciferase-like"/>
    <property type="match status" value="1"/>
</dbReference>
<accession>A0A6G3ZSJ7</accession>
<evidence type="ECO:0000256" key="1">
    <source>
        <dbReference type="ARBA" id="ARBA00022630"/>
    </source>
</evidence>
<evidence type="ECO:0000256" key="4">
    <source>
        <dbReference type="ARBA" id="ARBA00023033"/>
    </source>
</evidence>
<evidence type="ECO:0000256" key="2">
    <source>
        <dbReference type="ARBA" id="ARBA00022643"/>
    </source>
</evidence>
<dbReference type="PANTHER" id="PTHR30011:SF16">
    <property type="entry name" value="C2H2 FINGER DOMAIN TRANSCRIPTION FACTOR (EUROFUNG)-RELATED"/>
    <property type="match status" value="1"/>
</dbReference>
<dbReference type="GO" id="GO:0016705">
    <property type="term" value="F:oxidoreductase activity, acting on paired donors, with incorporation or reduction of molecular oxygen"/>
    <property type="evidence" value="ECO:0007669"/>
    <property type="project" value="InterPro"/>
</dbReference>
<proteinExistence type="inferred from homology"/>
<feature type="binding site" evidence="6">
    <location>
        <position position="151"/>
    </location>
    <ligand>
        <name>FMN</name>
        <dbReference type="ChEBI" id="CHEBI:58210"/>
    </ligand>
</feature>
<keyword evidence="2 6" id="KW-0288">FMN</keyword>
<dbReference type="GO" id="GO:0004497">
    <property type="term" value="F:monooxygenase activity"/>
    <property type="evidence" value="ECO:0007669"/>
    <property type="project" value="UniProtKB-KW"/>
</dbReference>
<feature type="domain" description="Luciferase-like" evidence="7">
    <location>
        <begin position="19"/>
        <end position="383"/>
    </location>
</feature>